<evidence type="ECO:0000313" key="7">
    <source>
        <dbReference type="Proteomes" id="UP000886520"/>
    </source>
</evidence>
<dbReference type="InterPro" id="IPR055217">
    <property type="entry name" value="TPR_EMC2"/>
</dbReference>
<protein>
    <recommendedName>
        <fullName evidence="4">ER membrane protein complex subunit 2</fullName>
    </recommendedName>
</protein>
<dbReference type="SUPFAM" id="SSF48452">
    <property type="entry name" value="TPR-like"/>
    <property type="match status" value="1"/>
</dbReference>
<keyword evidence="7" id="KW-1185">Reference proteome</keyword>
<keyword evidence="4" id="KW-0256">Endoplasmic reticulum</keyword>
<gene>
    <name evidence="6" type="ORF">GOP47_0009593</name>
</gene>
<keyword evidence="4" id="KW-0472">Membrane</keyword>
<dbReference type="PROSITE" id="PS50005">
    <property type="entry name" value="TPR"/>
    <property type="match status" value="2"/>
</dbReference>
<accession>A0A9D4ZIV3</accession>
<comment type="subcellular location">
    <subcellularLocation>
        <location evidence="4">Endoplasmic reticulum membrane</location>
        <topology evidence="4">Peripheral membrane protein</topology>
        <orientation evidence="4">Cytoplasmic side</orientation>
    </subcellularLocation>
</comment>
<feature type="repeat" description="TPR" evidence="3">
    <location>
        <begin position="87"/>
        <end position="120"/>
    </location>
</feature>
<evidence type="ECO:0000256" key="2">
    <source>
        <dbReference type="ARBA" id="ARBA00022803"/>
    </source>
</evidence>
<evidence type="ECO:0000259" key="5">
    <source>
        <dbReference type="Pfam" id="PF22890"/>
    </source>
</evidence>
<dbReference type="Gene3D" id="1.25.40.10">
    <property type="entry name" value="Tetratricopeptide repeat domain"/>
    <property type="match status" value="1"/>
</dbReference>
<keyword evidence="2 3" id="KW-0802">TPR repeat</keyword>
<comment type="function">
    <text evidence="4">Part of the endoplasmic reticulum membrane protein complex (EMC) that enables the energy-independent insertion into endoplasmic reticulum membranes of newly synthesized membrane proteins.</text>
</comment>
<comment type="subunit">
    <text evidence="4">Component of the ER membrane protein complex (EMC).</text>
</comment>
<dbReference type="InterPro" id="IPR039856">
    <property type="entry name" value="EMC2-like"/>
</dbReference>
<dbReference type="InterPro" id="IPR019734">
    <property type="entry name" value="TPR_rpt"/>
</dbReference>
<dbReference type="SMART" id="SM00028">
    <property type="entry name" value="TPR"/>
    <property type="match status" value="2"/>
</dbReference>
<feature type="domain" description="EMC2 TPR-like" evidence="5">
    <location>
        <begin position="88"/>
        <end position="199"/>
    </location>
</feature>
<dbReference type="FunFam" id="1.25.40.10:FF:000326">
    <property type="entry name" value="ER membrane protein complex subunit 2"/>
    <property type="match status" value="1"/>
</dbReference>
<comment type="caution">
    <text evidence="6">The sequence shown here is derived from an EMBL/GenBank/DDBJ whole genome shotgun (WGS) entry which is preliminary data.</text>
</comment>
<keyword evidence="1" id="KW-0677">Repeat</keyword>
<reference evidence="6" key="1">
    <citation type="submission" date="2021-01" db="EMBL/GenBank/DDBJ databases">
        <title>Adiantum capillus-veneris genome.</title>
        <authorList>
            <person name="Fang Y."/>
            <person name="Liao Q."/>
        </authorList>
    </citation>
    <scope>NUCLEOTIDE SEQUENCE</scope>
    <source>
        <strain evidence="6">H3</strain>
        <tissue evidence="6">Leaf</tissue>
    </source>
</reference>
<dbReference type="InterPro" id="IPR011990">
    <property type="entry name" value="TPR-like_helical_dom_sf"/>
</dbReference>
<dbReference type="OrthoDB" id="124397at2759"/>
<evidence type="ECO:0000313" key="6">
    <source>
        <dbReference type="EMBL" id="KAI5075517.1"/>
    </source>
</evidence>
<evidence type="ECO:0000256" key="4">
    <source>
        <dbReference type="RuleBase" id="RU367091"/>
    </source>
</evidence>
<dbReference type="PANTHER" id="PTHR12760">
    <property type="entry name" value="TETRATRICOPEPTIDE REPEAT PROTEIN"/>
    <property type="match status" value="1"/>
</dbReference>
<dbReference type="GO" id="GO:0072546">
    <property type="term" value="C:EMC complex"/>
    <property type="evidence" value="ECO:0007669"/>
    <property type="project" value="UniProtKB-UniRule"/>
</dbReference>
<feature type="repeat" description="TPR" evidence="3">
    <location>
        <begin position="155"/>
        <end position="188"/>
    </location>
</feature>
<evidence type="ECO:0000256" key="1">
    <source>
        <dbReference type="ARBA" id="ARBA00022737"/>
    </source>
</evidence>
<dbReference type="AlphaFoldDB" id="A0A9D4ZIV3"/>
<organism evidence="6 7">
    <name type="scientific">Adiantum capillus-veneris</name>
    <name type="common">Maidenhair fern</name>
    <dbReference type="NCBI Taxonomy" id="13818"/>
    <lineage>
        <taxon>Eukaryota</taxon>
        <taxon>Viridiplantae</taxon>
        <taxon>Streptophyta</taxon>
        <taxon>Embryophyta</taxon>
        <taxon>Tracheophyta</taxon>
        <taxon>Polypodiopsida</taxon>
        <taxon>Polypodiidae</taxon>
        <taxon>Polypodiales</taxon>
        <taxon>Pteridineae</taxon>
        <taxon>Pteridaceae</taxon>
        <taxon>Vittarioideae</taxon>
        <taxon>Adiantum</taxon>
    </lineage>
</organism>
<evidence type="ECO:0000256" key="3">
    <source>
        <dbReference type="PROSITE-ProRule" id="PRU00339"/>
    </source>
</evidence>
<sequence>MLETTVDEGVGDVVEWLALLRKFKLRRSDKVTIHGCALLSDPSSRKKLGSEVWTVYEQVAIASMDCQCLDISNLCIERLLSKFSNSVRVGRLEGMLYEAKGQWQQAEKKYQNLLELQPADAFIHKRKVAIAKGQGNLSSAVEALKQYLDIFMADHEAWRELAEIYISLQKYNQAAFCYEELIMMDTSNANWHLNYAEVYYTIGGVESLRIAKKYYASAIKLSAGKNLRALYGICLCSAAINQAKGRNKDEESIDLQSLASSVILKEYKEKCPKKLALVTSVLEKQKP</sequence>
<dbReference type="EMBL" id="JABFUD020000009">
    <property type="protein sequence ID" value="KAI5075517.1"/>
    <property type="molecule type" value="Genomic_DNA"/>
</dbReference>
<proteinExistence type="inferred from homology"/>
<dbReference type="Proteomes" id="UP000886520">
    <property type="component" value="Chromosome 9"/>
</dbReference>
<comment type="similarity">
    <text evidence="4">Belongs to the EMC2 family.</text>
</comment>
<name>A0A9D4ZIV3_ADICA</name>
<dbReference type="Pfam" id="PF22890">
    <property type="entry name" value="TPR_EMC2"/>
    <property type="match status" value="1"/>
</dbReference>